<name>A0A7X7R990_9RHOO</name>
<dbReference type="InterPro" id="IPR029319">
    <property type="entry name" value="DNA_ligase_OB"/>
</dbReference>
<accession>A0A7X7R990</accession>
<dbReference type="InterPro" id="IPR050326">
    <property type="entry name" value="NAD_dep_DNA_ligaseB"/>
</dbReference>
<comment type="caution">
    <text evidence="7">The sequence shown here is derived from an EMBL/GenBank/DDBJ whole genome shotgun (WGS) entry which is preliminary data.</text>
</comment>
<keyword evidence="3" id="KW-0227">DNA damage</keyword>
<feature type="chain" id="PRO_5031340991" evidence="5">
    <location>
        <begin position="28"/>
        <end position="290"/>
    </location>
</feature>
<dbReference type="NCBIfam" id="NF006592">
    <property type="entry name" value="PRK09125.1"/>
    <property type="match status" value="1"/>
</dbReference>
<dbReference type="PANTHER" id="PTHR47810">
    <property type="entry name" value="DNA LIGASE"/>
    <property type="match status" value="1"/>
</dbReference>
<dbReference type="CDD" id="cd07896">
    <property type="entry name" value="Adenylation_kDNA_ligase_like"/>
    <property type="match status" value="1"/>
</dbReference>
<dbReference type="SUPFAM" id="SSF56091">
    <property type="entry name" value="DNA ligase/mRNA capping enzyme, catalytic domain"/>
    <property type="match status" value="1"/>
</dbReference>
<evidence type="ECO:0000313" key="7">
    <source>
        <dbReference type="EMBL" id="NLF55376.1"/>
    </source>
</evidence>
<keyword evidence="5" id="KW-0732">Signal</keyword>
<evidence type="ECO:0000256" key="1">
    <source>
        <dbReference type="ARBA" id="ARBA00022598"/>
    </source>
</evidence>
<dbReference type="InterPro" id="IPR012340">
    <property type="entry name" value="NA-bd_OB-fold"/>
</dbReference>
<protein>
    <submittedName>
        <fullName evidence="7">DNA ligase</fullName>
    </submittedName>
</protein>
<dbReference type="GO" id="GO:0016874">
    <property type="term" value="F:ligase activity"/>
    <property type="evidence" value="ECO:0007669"/>
    <property type="project" value="UniProtKB-KW"/>
</dbReference>
<sequence length="290" mass="31216">MTKAIATTPRACLLVLALGALAPAAAAAMDGATVLHAPMLAERWRDALDPAAYLVSEKLDGVRARWDGAALRLRGGRAIAAPSWFLAGLPAIPLDGELWLGRGRFDELSGLVRRQRSDDAAWRAVRYMVFDLPGDAGPFRERAARLAGLVEAAGLPRLRAVPQFLVANRVELAATLAAVLAGGGEGLMLHRADARWRPGRSEALLKLTPSLDAEARVVGYVAGKGRYRGLVGALEVEMPDGRRFRIGSGLSEAERRAPPPLGSEVTYRYRELGSGGLPRFPVYMRQRLLP</sequence>
<dbReference type="AlphaFoldDB" id="A0A7X7R990"/>
<dbReference type="GO" id="GO:0006260">
    <property type="term" value="P:DNA replication"/>
    <property type="evidence" value="ECO:0007669"/>
    <property type="project" value="UniProtKB-KW"/>
</dbReference>
<organism evidence="7 8">
    <name type="scientific">Thauera phenolivorans</name>
    <dbReference type="NCBI Taxonomy" id="1792543"/>
    <lineage>
        <taxon>Bacteria</taxon>
        <taxon>Pseudomonadati</taxon>
        <taxon>Pseudomonadota</taxon>
        <taxon>Betaproteobacteria</taxon>
        <taxon>Rhodocyclales</taxon>
        <taxon>Zoogloeaceae</taxon>
        <taxon>Thauera</taxon>
    </lineage>
</organism>
<dbReference type="SUPFAM" id="SSF50249">
    <property type="entry name" value="Nucleic acid-binding proteins"/>
    <property type="match status" value="1"/>
</dbReference>
<dbReference type="Gene3D" id="3.30.1490.70">
    <property type="match status" value="1"/>
</dbReference>
<feature type="domain" description="DNA ligase OB-like" evidence="6">
    <location>
        <begin position="223"/>
        <end position="287"/>
    </location>
</feature>
<dbReference type="Gene3D" id="2.40.50.140">
    <property type="entry name" value="Nucleic acid-binding proteins"/>
    <property type="match status" value="1"/>
</dbReference>
<evidence type="ECO:0000256" key="2">
    <source>
        <dbReference type="ARBA" id="ARBA00022705"/>
    </source>
</evidence>
<feature type="signal peptide" evidence="5">
    <location>
        <begin position="1"/>
        <end position="27"/>
    </location>
</feature>
<dbReference type="PANTHER" id="PTHR47810:SF1">
    <property type="entry name" value="DNA LIGASE B"/>
    <property type="match status" value="1"/>
</dbReference>
<dbReference type="CDD" id="cd08041">
    <property type="entry name" value="OBF_kDNA_ligase_like"/>
    <property type="match status" value="1"/>
</dbReference>
<dbReference type="EMBL" id="JAAYYV010000372">
    <property type="protein sequence ID" value="NLF55376.1"/>
    <property type="molecule type" value="Genomic_DNA"/>
</dbReference>
<evidence type="ECO:0000313" key="8">
    <source>
        <dbReference type="Proteomes" id="UP000536534"/>
    </source>
</evidence>
<dbReference type="Pfam" id="PF14743">
    <property type="entry name" value="DNA_ligase_OB_2"/>
    <property type="match status" value="1"/>
</dbReference>
<keyword evidence="2" id="KW-0235">DNA replication</keyword>
<dbReference type="Gene3D" id="3.30.470.30">
    <property type="entry name" value="DNA ligase/mRNA capping enzyme"/>
    <property type="match status" value="1"/>
</dbReference>
<dbReference type="Proteomes" id="UP000536534">
    <property type="component" value="Unassembled WGS sequence"/>
</dbReference>
<evidence type="ECO:0000256" key="4">
    <source>
        <dbReference type="ARBA" id="ARBA00023204"/>
    </source>
</evidence>
<proteinExistence type="predicted"/>
<keyword evidence="4" id="KW-0234">DNA repair</keyword>
<evidence type="ECO:0000256" key="3">
    <source>
        <dbReference type="ARBA" id="ARBA00022763"/>
    </source>
</evidence>
<reference evidence="7 8" key="1">
    <citation type="journal article" date="2020" name="Biotechnol. Biofuels">
        <title>New insights from the biogas microbiome by comprehensive genome-resolved metagenomics of nearly 1600 species originating from multiple anaerobic digesters.</title>
        <authorList>
            <person name="Campanaro S."/>
            <person name="Treu L."/>
            <person name="Rodriguez-R L.M."/>
            <person name="Kovalovszki A."/>
            <person name="Ziels R.M."/>
            <person name="Maus I."/>
            <person name="Zhu X."/>
            <person name="Kougias P.G."/>
            <person name="Basile A."/>
            <person name="Luo G."/>
            <person name="Schluter A."/>
            <person name="Konstantinidis K.T."/>
            <person name="Angelidaki I."/>
        </authorList>
    </citation>
    <scope>NUCLEOTIDE SEQUENCE [LARGE SCALE GENOMIC DNA]</scope>
    <source>
        <strain evidence="7">AS06rmzACSIP_256</strain>
    </source>
</reference>
<dbReference type="GO" id="GO:0006281">
    <property type="term" value="P:DNA repair"/>
    <property type="evidence" value="ECO:0007669"/>
    <property type="project" value="UniProtKB-KW"/>
</dbReference>
<evidence type="ECO:0000256" key="5">
    <source>
        <dbReference type="SAM" id="SignalP"/>
    </source>
</evidence>
<gene>
    <name evidence="7" type="ORF">GX576_13445</name>
</gene>
<evidence type="ECO:0000259" key="6">
    <source>
        <dbReference type="Pfam" id="PF14743"/>
    </source>
</evidence>
<keyword evidence="1 7" id="KW-0436">Ligase</keyword>